<dbReference type="EMBL" id="BTGD01000010">
    <property type="protein sequence ID" value="GMM56928.1"/>
    <property type="molecule type" value="Genomic_DNA"/>
</dbReference>
<comment type="pathway">
    <text evidence="13 14">Isoprenoid biosynthesis; isopentenyl diphosphate biosynthesis via mevalonate pathway; isopentenyl diphosphate from (R)-mevalonate: step 1/3.</text>
</comment>
<organism evidence="17 18">
    <name type="scientific">Maudiozyma humilis</name>
    <name type="common">Sour dough yeast</name>
    <name type="synonym">Kazachstania humilis</name>
    <dbReference type="NCBI Taxonomy" id="51915"/>
    <lineage>
        <taxon>Eukaryota</taxon>
        <taxon>Fungi</taxon>
        <taxon>Dikarya</taxon>
        <taxon>Ascomycota</taxon>
        <taxon>Saccharomycotina</taxon>
        <taxon>Saccharomycetes</taxon>
        <taxon>Saccharomycetales</taxon>
        <taxon>Saccharomycetaceae</taxon>
        <taxon>Maudiozyma</taxon>
    </lineage>
</organism>
<comment type="subcellular location">
    <subcellularLocation>
        <location evidence="1 14">Cytoplasm</location>
    </subcellularLocation>
</comment>
<dbReference type="SUPFAM" id="SSF55060">
    <property type="entry name" value="GHMP Kinase, C-terminal domain"/>
    <property type="match status" value="1"/>
</dbReference>
<feature type="domain" description="GHMP kinase C-terminal" evidence="16">
    <location>
        <begin position="268"/>
        <end position="343"/>
    </location>
</feature>
<dbReference type="Gene3D" id="3.30.70.890">
    <property type="entry name" value="GHMP kinase, C-terminal domain"/>
    <property type="match status" value="1"/>
</dbReference>
<keyword evidence="5 14" id="KW-0444">Lipid biosynthesis</keyword>
<reference evidence="17 18" key="1">
    <citation type="journal article" date="2023" name="Elife">
        <title>Identification of key yeast species and microbe-microbe interactions impacting larval growth of Drosophila in the wild.</title>
        <authorList>
            <person name="Mure A."/>
            <person name="Sugiura Y."/>
            <person name="Maeda R."/>
            <person name="Honda K."/>
            <person name="Sakurai N."/>
            <person name="Takahashi Y."/>
            <person name="Watada M."/>
            <person name="Katoh T."/>
            <person name="Gotoh A."/>
            <person name="Gotoh Y."/>
            <person name="Taniguchi I."/>
            <person name="Nakamura K."/>
            <person name="Hayashi T."/>
            <person name="Katayama T."/>
            <person name="Uemura T."/>
            <person name="Hattori Y."/>
        </authorList>
    </citation>
    <scope>NUCLEOTIDE SEQUENCE [LARGE SCALE GENOMIC DNA]</scope>
    <source>
        <strain evidence="17 18">KH-74</strain>
    </source>
</reference>
<dbReference type="PROSITE" id="PS00627">
    <property type="entry name" value="GHMP_KINASES_ATP"/>
    <property type="match status" value="1"/>
</dbReference>
<feature type="domain" description="GHMP kinase N-terminal" evidence="15">
    <location>
        <begin position="125"/>
        <end position="199"/>
    </location>
</feature>
<keyword evidence="4 14" id="KW-0963">Cytoplasm</keyword>
<keyword evidence="14" id="KW-0753">Steroid metabolism</keyword>
<comment type="function">
    <text evidence="14">Mevalonate kinase; part of the second module of ergosterol biosynthesis pathway that includes the middle steps of the pathway. The second module is carried out in the vacuole and involves the formation of farnesyl diphosphate, which is also an important intermediate in the biosynthesis of ubiquinone, dolichol, heme and prenylated proteins.</text>
</comment>
<evidence type="ECO:0000256" key="9">
    <source>
        <dbReference type="ARBA" id="ARBA00022840"/>
    </source>
</evidence>
<dbReference type="Gene3D" id="3.30.230.10">
    <property type="match status" value="1"/>
</dbReference>
<keyword evidence="10" id="KW-0460">Magnesium</keyword>
<keyword evidence="11 14" id="KW-0443">Lipid metabolism</keyword>
<keyword evidence="18" id="KW-1185">Reference proteome</keyword>
<keyword evidence="14" id="KW-0756">Sterol biosynthesis</keyword>
<evidence type="ECO:0000256" key="12">
    <source>
        <dbReference type="ARBA" id="ARBA00029310"/>
    </source>
</evidence>
<evidence type="ECO:0000256" key="8">
    <source>
        <dbReference type="ARBA" id="ARBA00022777"/>
    </source>
</evidence>
<keyword evidence="14" id="KW-0752">Steroid biosynthesis</keyword>
<comment type="caution">
    <text evidence="17">The sequence shown here is derived from an EMBL/GenBank/DDBJ whole genome shotgun (WGS) entry which is preliminary data.</text>
</comment>
<dbReference type="InterPro" id="IPR006203">
    <property type="entry name" value="GHMP_knse_ATP-bd_CS"/>
</dbReference>
<keyword evidence="9 14" id="KW-0067">ATP-binding</keyword>
<dbReference type="Pfam" id="PF00288">
    <property type="entry name" value="GHMP_kinases_N"/>
    <property type="match status" value="1"/>
</dbReference>
<evidence type="ECO:0000256" key="13">
    <source>
        <dbReference type="ARBA" id="ARBA00029438"/>
    </source>
</evidence>
<evidence type="ECO:0000256" key="1">
    <source>
        <dbReference type="ARBA" id="ARBA00004496"/>
    </source>
</evidence>
<evidence type="ECO:0000256" key="11">
    <source>
        <dbReference type="ARBA" id="ARBA00023098"/>
    </source>
</evidence>
<evidence type="ECO:0000256" key="10">
    <source>
        <dbReference type="ARBA" id="ARBA00022842"/>
    </source>
</evidence>
<dbReference type="InterPro" id="IPR006204">
    <property type="entry name" value="GHMP_kinase_N_dom"/>
</dbReference>
<dbReference type="PANTHER" id="PTHR43290:SF2">
    <property type="entry name" value="MEVALONATE KINASE"/>
    <property type="match status" value="1"/>
</dbReference>
<dbReference type="AlphaFoldDB" id="A0AAV5RZP5"/>
<dbReference type="InterPro" id="IPR020568">
    <property type="entry name" value="Ribosomal_Su5_D2-typ_SF"/>
</dbReference>
<dbReference type="Proteomes" id="UP001377567">
    <property type="component" value="Unassembled WGS sequence"/>
</dbReference>
<dbReference type="InterPro" id="IPR013750">
    <property type="entry name" value="GHMP_kinase_C_dom"/>
</dbReference>
<keyword evidence="7 14" id="KW-0547">Nucleotide-binding</keyword>
<dbReference type="InterPro" id="IPR014721">
    <property type="entry name" value="Ribsml_uS5_D2-typ_fold_subgr"/>
</dbReference>
<dbReference type="Pfam" id="PF08544">
    <property type="entry name" value="GHMP_kinases_C"/>
    <property type="match status" value="1"/>
</dbReference>
<evidence type="ECO:0000256" key="3">
    <source>
        <dbReference type="ARBA" id="ARBA00012103"/>
    </source>
</evidence>
<dbReference type="InterPro" id="IPR036554">
    <property type="entry name" value="GHMP_kinase_C_sf"/>
</dbReference>
<evidence type="ECO:0000313" key="18">
    <source>
        <dbReference type="Proteomes" id="UP001377567"/>
    </source>
</evidence>
<dbReference type="SUPFAM" id="SSF54211">
    <property type="entry name" value="Ribosomal protein S5 domain 2-like"/>
    <property type="match status" value="1"/>
</dbReference>
<gene>
    <name evidence="17" type="ORF">DAKH74_035440</name>
</gene>
<keyword evidence="6 14" id="KW-0808">Transferase</keyword>
<dbReference type="NCBIfam" id="TIGR00549">
    <property type="entry name" value="mevalon_kin"/>
    <property type="match status" value="1"/>
</dbReference>
<evidence type="ECO:0000256" key="2">
    <source>
        <dbReference type="ARBA" id="ARBA00006495"/>
    </source>
</evidence>
<dbReference type="InterPro" id="IPR006205">
    <property type="entry name" value="Mev_gal_kin"/>
</dbReference>
<name>A0AAV5RZP5_MAUHU</name>
<dbReference type="PANTHER" id="PTHR43290">
    <property type="entry name" value="MEVALONATE KINASE"/>
    <property type="match status" value="1"/>
</dbReference>
<evidence type="ECO:0000256" key="5">
    <source>
        <dbReference type="ARBA" id="ARBA00022516"/>
    </source>
</evidence>
<dbReference type="GO" id="GO:0005524">
    <property type="term" value="F:ATP binding"/>
    <property type="evidence" value="ECO:0007669"/>
    <property type="project" value="UniProtKB-KW"/>
</dbReference>
<dbReference type="GO" id="GO:0019287">
    <property type="term" value="P:isopentenyl diphosphate biosynthetic process, mevalonate pathway"/>
    <property type="evidence" value="ECO:0007669"/>
    <property type="project" value="TreeGrafter"/>
</dbReference>
<keyword evidence="8 14" id="KW-0418">Kinase</keyword>
<evidence type="ECO:0000259" key="15">
    <source>
        <dbReference type="Pfam" id="PF00288"/>
    </source>
</evidence>
<evidence type="ECO:0000256" key="4">
    <source>
        <dbReference type="ARBA" id="ARBA00022490"/>
    </source>
</evidence>
<comment type="catalytic activity">
    <reaction evidence="12">
        <text>(R)-mevalonate + ATP = (R)-5-phosphomevalonate + ADP + H(+)</text>
        <dbReference type="Rhea" id="RHEA:17065"/>
        <dbReference type="ChEBI" id="CHEBI:15378"/>
        <dbReference type="ChEBI" id="CHEBI:30616"/>
        <dbReference type="ChEBI" id="CHEBI:36464"/>
        <dbReference type="ChEBI" id="CHEBI:58146"/>
        <dbReference type="ChEBI" id="CHEBI:456216"/>
        <dbReference type="EC" id="2.7.1.36"/>
    </reaction>
    <physiologicalReaction direction="left-to-right" evidence="12">
        <dbReference type="Rhea" id="RHEA:17066"/>
    </physiologicalReaction>
</comment>
<evidence type="ECO:0000256" key="7">
    <source>
        <dbReference type="ARBA" id="ARBA00022741"/>
    </source>
</evidence>
<evidence type="ECO:0000259" key="16">
    <source>
        <dbReference type="Pfam" id="PF08544"/>
    </source>
</evidence>
<keyword evidence="14" id="KW-1207">Sterol metabolism</keyword>
<dbReference type="GO" id="GO:0005829">
    <property type="term" value="C:cytosol"/>
    <property type="evidence" value="ECO:0007669"/>
    <property type="project" value="TreeGrafter"/>
</dbReference>
<dbReference type="GO" id="GO:0004496">
    <property type="term" value="F:mevalonate kinase activity"/>
    <property type="evidence" value="ECO:0007669"/>
    <property type="project" value="UniProtKB-EC"/>
</dbReference>
<dbReference type="PRINTS" id="PR00959">
    <property type="entry name" value="MEVGALKINASE"/>
</dbReference>
<protein>
    <recommendedName>
        <fullName evidence="3 14">Mevalonate kinase</fullName>
        <shortName evidence="14">MK</shortName>
        <ecNumber evidence="3 14">2.7.1.36</ecNumber>
    </recommendedName>
</protein>
<comment type="similarity">
    <text evidence="2 14">Belongs to the GHMP kinase family. Mevalonate kinase subfamily.</text>
</comment>
<sequence>MTSSRTFATSAPGKVIIFGEHSAVYGKPAVAASASSMRSYLLVQPDVKDTDISLLFPDIKLELQCALEQLSAITASHTLGEKLNPALTSAIASLLEEHKLPALQHSAALCFLYLYLSIVPASERTPTRFTLRSTLPVGAGLGSSASVSVAVAQACLTLCSHDSITPPPRDTVNKWAFVGETCIHGDPSGIDNAIATHGGALLFAKDSPTPPRRLVPPSPIVTVLTYTRIPRSTKTLVAGVRSRYEAEPEIFGPLLESMGALAERGCRALEEGDLATTLQLVQVCHGQLVALGVSHPGLEVVRVLTDELGIGQTKLTGAGGGGCSLTLLNNDAPEEVVTQFKSELQERYGYETFETTLGGSGCSIVDLDDARVDKNTRQTVLDVFASTESSREQLDNWLLPEGPTSLPWQF</sequence>
<proteinExistence type="inferred from homology"/>
<evidence type="ECO:0000256" key="6">
    <source>
        <dbReference type="ARBA" id="ARBA00022679"/>
    </source>
</evidence>
<accession>A0AAV5RZP5</accession>
<dbReference type="EC" id="2.7.1.36" evidence="3 14"/>
<evidence type="ECO:0000256" key="14">
    <source>
        <dbReference type="RuleBase" id="RU363087"/>
    </source>
</evidence>
<evidence type="ECO:0000313" key="17">
    <source>
        <dbReference type="EMBL" id="GMM56928.1"/>
    </source>
</evidence>
<dbReference type="GO" id="GO:0006696">
    <property type="term" value="P:ergosterol biosynthetic process"/>
    <property type="evidence" value="ECO:0007669"/>
    <property type="project" value="TreeGrafter"/>
</dbReference>